<evidence type="ECO:0000256" key="2">
    <source>
        <dbReference type="SAM" id="Phobius"/>
    </source>
</evidence>
<feature type="transmembrane region" description="Helical" evidence="2">
    <location>
        <begin position="77"/>
        <end position="98"/>
    </location>
</feature>
<feature type="region of interest" description="Disordered" evidence="1">
    <location>
        <begin position="27"/>
        <end position="71"/>
    </location>
</feature>
<name>A0A183K379_9TREM</name>
<keyword evidence="2" id="KW-0472">Membrane</keyword>
<feature type="compositionally biased region" description="Basic and acidic residues" evidence="1">
    <location>
        <begin position="48"/>
        <end position="63"/>
    </location>
</feature>
<keyword evidence="2" id="KW-0812">Transmembrane</keyword>
<dbReference type="WBParaSite" id="SCUD_0000944401-mRNA-1">
    <property type="protein sequence ID" value="SCUD_0000944401-mRNA-1"/>
    <property type="gene ID" value="SCUD_0000944401"/>
</dbReference>
<evidence type="ECO:0000256" key="1">
    <source>
        <dbReference type="SAM" id="MobiDB-lite"/>
    </source>
</evidence>
<accession>A0A183K379</accession>
<proteinExistence type="predicted"/>
<evidence type="ECO:0000313" key="3">
    <source>
        <dbReference type="EMBL" id="VDP35659.1"/>
    </source>
</evidence>
<keyword evidence="4" id="KW-1185">Reference proteome</keyword>
<feature type="compositionally biased region" description="Low complexity" evidence="1">
    <location>
        <begin position="30"/>
        <end position="43"/>
    </location>
</feature>
<gene>
    <name evidence="3" type="ORF">SCUD_LOCUS9444</name>
</gene>
<dbReference type="EMBL" id="UZAK01033242">
    <property type="protein sequence ID" value="VDP35659.1"/>
    <property type="molecule type" value="Genomic_DNA"/>
</dbReference>
<dbReference type="AlphaFoldDB" id="A0A183K379"/>
<reference evidence="5" key="1">
    <citation type="submission" date="2016-06" db="UniProtKB">
        <authorList>
            <consortium name="WormBaseParasite"/>
        </authorList>
    </citation>
    <scope>IDENTIFICATION</scope>
</reference>
<dbReference type="Proteomes" id="UP000279833">
    <property type="component" value="Unassembled WGS sequence"/>
</dbReference>
<reference evidence="3 4" key="2">
    <citation type="submission" date="2018-11" db="EMBL/GenBank/DDBJ databases">
        <authorList>
            <consortium name="Pathogen Informatics"/>
        </authorList>
    </citation>
    <scope>NUCLEOTIDE SEQUENCE [LARGE SCALE GENOMIC DNA]</scope>
    <source>
        <strain evidence="3">Dakar</strain>
        <strain evidence="4">Dakar, Senegal</strain>
    </source>
</reference>
<sequence length="103" mass="11628">MGDRSIYSSAFNIAIKLLSLKNNKREYHESSASSSSSDSSESSPYDEGEMRSSDESEFSKDEQSSEEGEVQSEIDEVIVWLTLRLFYIALFLCSFSFFSTMTS</sequence>
<protein>
    <submittedName>
        <fullName evidence="5">Wsv293</fullName>
    </submittedName>
</protein>
<organism evidence="5">
    <name type="scientific">Schistosoma curassoni</name>
    <dbReference type="NCBI Taxonomy" id="6186"/>
    <lineage>
        <taxon>Eukaryota</taxon>
        <taxon>Metazoa</taxon>
        <taxon>Spiralia</taxon>
        <taxon>Lophotrochozoa</taxon>
        <taxon>Platyhelminthes</taxon>
        <taxon>Trematoda</taxon>
        <taxon>Digenea</taxon>
        <taxon>Strigeidida</taxon>
        <taxon>Schistosomatoidea</taxon>
        <taxon>Schistosomatidae</taxon>
        <taxon>Schistosoma</taxon>
    </lineage>
</organism>
<keyword evidence="2" id="KW-1133">Transmembrane helix</keyword>
<evidence type="ECO:0000313" key="4">
    <source>
        <dbReference type="Proteomes" id="UP000279833"/>
    </source>
</evidence>
<evidence type="ECO:0000313" key="5">
    <source>
        <dbReference type="WBParaSite" id="SCUD_0000944401-mRNA-1"/>
    </source>
</evidence>